<evidence type="ECO:0000256" key="6">
    <source>
        <dbReference type="ARBA" id="ARBA00023167"/>
    </source>
</evidence>
<organism evidence="10 11">
    <name type="scientific">Marininema mesophilum</name>
    <dbReference type="NCBI Taxonomy" id="1048340"/>
    <lineage>
        <taxon>Bacteria</taxon>
        <taxon>Bacillati</taxon>
        <taxon>Bacillota</taxon>
        <taxon>Bacilli</taxon>
        <taxon>Bacillales</taxon>
        <taxon>Thermoactinomycetaceae</taxon>
        <taxon>Marininema</taxon>
    </lineage>
</organism>
<dbReference type="PANTHER" id="PTHR11808:SF50">
    <property type="entry name" value="CYSTATHIONINE BETA-LYASE"/>
    <property type="match status" value="1"/>
</dbReference>
<dbReference type="InterPro" id="IPR015422">
    <property type="entry name" value="PyrdxlP-dep_Trfase_small"/>
</dbReference>
<accession>A0A1H2Y1V8</accession>
<keyword evidence="4" id="KW-0028">Amino-acid biosynthesis</keyword>
<sequence length="405" mass="43491">MFPNYSTEKGVKTMKFGTKLLHNGNEIDPITGAASIPLYQASTFHQTDIDHPGEFDYARSGNPTRKALEQTIAELEGGVAGFACASGMAAISTAFLLFSAGDHLVVSNDLYGGTFRVLTQVLPRLGIEATFVDTTDLTKVEEAIQANTKALYIETPSNPTLKVTDLRGVARIARDHSVITMVDNTFMTPCFQRPLDLGADLVIHSATKFISGHSDVVSGLLVTQDREIATRLSGLQNALGSILGVQDSWLTMRGLKTLKARMDASTASAAKIAEGLKRISGVERVFYTGLAEHPGHALQASQASGHGAVLSFDLGSSERVRRVLSQVHLPIVAVSLGSVESILSYPAKMSHAAMPVEERVARGVTDGLLRLSVGLEDADDLLDDLERSIEGRRLYSVGEWRASIV</sequence>
<evidence type="ECO:0000256" key="2">
    <source>
        <dbReference type="ARBA" id="ARBA00009077"/>
    </source>
</evidence>
<reference evidence="10 11" key="1">
    <citation type="submission" date="2016-10" db="EMBL/GenBank/DDBJ databases">
        <authorList>
            <person name="de Groot N.N."/>
        </authorList>
    </citation>
    <scope>NUCLEOTIDE SEQUENCE [LARGE SCALE GENOMIC DNA]</scope>
    <source>
        <strain evidence="10 11">DSM 45610</strain>
    </source>
</reference>
<dbReference type="CDD" id="cd00614">
    <property type="entry name" value="CGS_like"/>
    <property type="match status" value="1"/>
</dbReference>
<evidence type="ECO:0000256" key="1">
    <source>
        <dbReference type="ARBA" id="ARBA00001933"/>
    </source>
</evidence>
<dbReference type="GO" id="GO:0019346">
    <property type="term" value="P:transsulfuration"/>
    <property type="evidence" value="ECO:0007669"/>
    <property type="project" value="InterPro"/>
</dbReference>
<proteinExistence type="inferred from homology"/>
<evidence type="ECO:0000256" key="3">
    <source>
        <dbReference type="ARBA" id="ARBA00012224"/>
    </source>
</evidence>
<dbReference type="GO" id="GO:0030170">
    <property type="term" value="F:pyridoxal phosphate binding"/>
    <property type="evidence" value="ECO:0007669"/>
    <property type="project" value="InterPro"/>
</dbReference>
<dbReference type="Gene3D" id="3.90.1150.10">
    <property type="entry name" value="Aspartate Aminotransferase, domain 1"/>
    <property type="match status" value="1"/>
</dbReference>
<dbReference type="GO" id="GO:0009086">
    <property type="term" value="P:methionine biosynthetic process"/>
    <property type="evidence" value="ECO:0007669"/>
    <property type="project" value="UniProtKB-KW"/>
</dbReference>
<comment type="similarity">
    <text evidence="2 9">Belongs to the trans-sulfuration enzymes family.</text>
</comment>
<dbReference type="Gene3D" id="3.40.640.10">
    <property type="entry name" value="Type I PLP-dependent aspartate aminotransferase-like (Major domain)"/>
    <property type="match status" value="1"/>
</dbReference>
<dbReference type="PANTHER" id="PTHR11808">
    <property type="entry name" value="TRANS-SULFURATION ENZYME FAMILY MEMBER"/>
    <property type="match status" value="1"/>
</dbReference>
<dbReference type="Proteomes" id="UP000198534">
    <property type="component" value="Unassembled WGS sequence"/>
</dbReference>
<gene>
    <name evidence="10" type="ORF">SAMN05444487_108130</name>
</gene>
<dbReference type="SUPFAM" id="SSF53383">
    <property type="entry name" value="PLP-dependent transferases"/>
    <property type="match status" value="1"/>
</dbReference>
<evidence type="ECO:0000256" key="5">
    <source>
        <dbReference type="ARBA" id="ARBA00022898"/>
    </source>
</evidence>
<dbReference type="InterPro" id="IPR015421">
    <property type="entry name" value="PyrdxlP-dep_Trfase_major"/>
</dbReference>
<dbReference type="InterPro" id="IPR015424">
    <property type="entry name" value="PyrdxlP-dep_Trfase"/>
</dbReference>
<keyword evidence="6" id="KW-0486">Methionine biosynthesis</keyword>
<dbReference type="FunFam" id="3.90.1150.10:FF:000033">
    <property type="entry name" value="Cystathionine gamma-synthase"/>
    <property type="match status" value="1"/>
</dbReference>
<dbReference type="EC" id="4.4.1.13" evidence="3"/>
<dbReference type="GO" id="GO:0047804">
    <property type="term" value="F:cysteine-S-conjugate beta-lyase activity"/>
    <property type="evidence" value="ECO:0007669"/>
    <property type="project" value="UniProtKB-EC"/>
</dbReference>
<evidence type="ECO:0000313" key="11">
    <source>
        <dbReference type="Proteomes" id="UP000198534"/>
    </source>
</evidence>
<dbReference type="PROSITE" id="PS00868">
    <property type="entry name" value="CYS_MET_METAB_PP"/>
    <property type="match status" value="1"/>
</dbReference>
<evidence type="ECO:0000256" key="8">
    <source>
        <dbReference type="PIRSR" id="PIRSR001434-2"/>
    </source>
</evidence>
<dbReference type="PIRSF" id="PIRSF001434">
    <property type="entry name" value="CGS"/>
    <property type="match status" value="1"/>
</dbReference>
<comment type="cofactor">
    <cofactor evidence="1 9">
        <name>pyridoxal 5'-phosphate</name>
        <dbReference type="ChEBI" id="CHEBI:597326"/>
    </cofactor>
</comment>
<evidence type="ECO:0000313" key="10">
    <source>
        <dbReference type="EMBL" id="SDW98975.1"/>
    </source>
</evidence>
<dbReference type="EMBL" id="FNNQ01000008">
    <property type="protein sequence ID" value="SDW98975.1"/>
    <property type="molecule type" value="Genomic_DNA"/>
</dbReference>
<dbReference type="AlphaFoldDB" id="A0A1H2Y1V8"/>
<feature type="modified residue" description="N6-(pyridoxal phosphate)lysine" evidence="8">
    <location>
        <position position="208"/>
    </location>
</feature>
<evidence type="ECO:0000256" key="4">
    <source>
        <dbReference type="ARBA" id="ARBA00022605"/>
    </source>
</evidence>
<keyword evidence="5 8" id="KW-0663">Pyridoxal phosphate</keyword>
<dbReference type="GO" id="GO:0005737">
    <property type="term" value="C:cytoplasm"/>
    <property type="evidence" value="ECO:0007669"/>
    <property type="project" value="TreeGrafter"/>
</dbReference>
<dbReference type="InterPro" id="IPR054542">
    <property type="entry name" value="Cys_met_metab_PP"/>
</dbReference>
<keyword evidence="7 10" id="KW-0456">Lyase</keyword>
<name>A0A1H2Y1V8_9BACL</name>
<evidence type="ECO:0000256" key="9">
    <source>
        <dbReference type="RuleBase" id="RU362118"/>
    </source>
</evidence>
<dbReference type="STRING" id="1048340.SAMN05444487_108130"/>
<dbReference type="Pfam" id="PF01053">
    <property type="entry name" value="Cys_Met_Meta_PP"/>
    <property type="match status" value="1"/>
</dbReference>
<keyword evidence="11" id="KW-1185">Reference proteome</keyword>
<dbReference type="FunFam" id="3.40.640.10:FF:000009">
    <property type="entry name" value="Cystathionine gamma-synthase homolog"/>
    <property type="match status" value="1"/>
</dbReference>
<protein>
    <recommendedName>
        <fullName evidence="3">cysteine-S-conjugate beta-lyase</fullName>
        <ecNumber evidence="3">4.4.1.13</ecNumber>
    </recommendedName>
</protein>
<dbReference type="InterPro" id="IPR000277">
    <property type="entry name" value="Cys/Met-Metab_PyrdxlP-dep_enz"/>
</dbReference>
<evidence type="ECO:0000256" key="7">
    <source>
        <dbReference type="ARBA" id="ARBA00023239"/>
    </source>
</evidence>